<dbReference type="Proteomes" id="UP000241690">
    <property type="component" value="Unassembled WGS sequence"/>
</dbReference>
<evidence type="ECO:0000313" key="2">
    <source>
        <dbReference type="Proteomes" id="UP000241690"/>
    </source>
</evidence>
<accession>A0A2T3ZXJ5</accession>
<dbReference type="GeneID" id="36620836"/>
<dbReference type="EMBL" id="KZ679692">
    <property type="protein sequence ID" value="PTB49498.1"/>
    <property type="molecule type" value="Genomic_DNA"/>
</dbReference>
<dbReference type="RefSeq" id="XP_024769175.1">
    <property type="nucleotide sequence ID" value="XM_024912277.1"/>
</dbReference>
<protein>
    <submittedName>
        <fullName evidence="1">Uncharacterized protein</fullName>
    </submittedName>
</protein>
<dbReference type="AlphaFoldDB" id="A0A2T3ZXJ5"/>
<gene>
    <name evidence="1" type="ORF">M431DRAFT_126368</name>
</gene>
<proteinExistence type="predicted"/>
<reference evidence="1 2" key="1">
    <citation type="submission" date="2016-07" db="EMBL/GenBank/DDBJ databases">
        <title>Multiple horizontal gene transfer events from other fungi enriched the ability of initially mycotrophic Trichoderma (Ascomycota) to feed on dead plant biomass.</title>
        <authorList>
            <consortium name="DOE Joint Genome Institute"/>
            <person name="Aerts A."/>
            <person name="Atanasova L."/>
            <person name="Chenthamara K."/>
            <person name="Zhang J."/>
            <person name="Grujic M."/>
            <person name="Henrissat B."/>
            <person name="Kuo A."/>
            <person name="Salamov A."/>
            <person name="Lipzen A."/>
            <person name="Labutti K."/>
            <person name="Barry K."/>
            <person name="Miao Y."/>
            <person name="Rahimi M.J."/>
            <person name="Shen Q."/>
            <person name="Grigoriev I.V."/>
            <person name="Kubicek C.P."/>
            <person name="Druzhinina I.S."/>
        </authorList>
    </citation>
    <scope>NUCLEOTIDE SEQUENCE [LARGE SCALE GENOMIC DNA]</scope>
    <source>
        <strain evidence="1 2">CBS 226.95</strain>
    </source>
</reference>
<organism evidence="1 2">
    <name type="scientific">Trichoderma harzianum CBS 226.95</name>
    <dbReference type="NCBI Taxonomy" id="983964"/>
    <lineage>
        <taxon>Eukaryota</taxon>
        <taxon>Fungi</taxon>
        <taxon>Dikarya</taxon>
        <taxon>Ascomycota</taxon>
        <taxon>Pezizomycotina</taxon>
        <taxon>Sordariomycetes</taxon>
        <taxon>Hypocreomycetidae</taxon>
        <taxon>Hypocreales</taxon>
        <taxon>Hypocreaceae</taxon>
        <taxon>Trichoderma</taxon>
    </lineage>
</organism>
<sequence length="108" mass="12592">WIPYLAIELGLSLEQSFEKSEIRADDVIFCLDTVWTRAKHIPCRPSIRFAFHCATLLGGIGGWRPGSLVNIRYEDVEFAWVRDLKNLLKTWLVVYTTIHYVKQRAVRI</sequence>
<keyword evidence="2" id="KW-1185">Reference proteome</keyword>
<feature type="non-terminal residue" evidence="1">
    <location>
        <position position="1"/>
    </location>
</feature>
<name>A0A2T3ZXJ5_TRIHA</name>
<evidence type="ECO:0000313" key="1">
    <source>
        <dbReference type="EMBL" id="PTB49498.1"/>
    </source>
</evidence>